<dbReference type="NCBIfam" id="TIGR01539">
    <property type="entry name" value="portal_lambda"/>
    <property type="match status" value="1"/>
</dbReference>
<feature type="region of interest" description="Disordered" evidence="1">
    <location>
        <begin position="471"/>
        <end position="514"/>
    </location>
</feature>
<protein>
    <submittedName>
        <fullName evidence="2">Phage portal protein</fullName>
    </submittedName>
</protein>
<dbReference type="InterPro" id="IPR006429">
    <property type="entry name" value="Phage_lambda_portal"/>
</dbReference>
<name>A0A414ZRM4_9FIRM</name>
<evidence type="ECO:0000313" key="2">
    <source>
        <dbReference type="EMBL" id="RHI25864.1"/>
    </source>
</evidence>
<proteinExistence type="predicted"/>
<accession>A0A414ZRM4</accession>
<dbReference type="Pfam" id="PF05136">
    <property type="entry name" value="Phage_portal_2"/>
    <property type="match status" value="1"/>
</dbReference>
<evidence type="ECO:0000256" key="1">
    <source>
        <dbReference type="SAM" id="MobiDB-lite"/>
    </source>
</evidence>
<gene>
    <name evidence="2" type="ORF">DW172_01515</name>
</gene>
<comment type="caution">
    <text evidence="2">The sequence shown here is derived from an EMBL/GenBank/DDBJ whole genome shotgun (WGS) entry which is preliminary data.</text>
</comment>
<sequence length="514" mass="57562">MINSGYGNYGASATKKSLIGWTHGGGSHREDVEDNIDPLRQRSRDLFYGGSNVATGAIKRLRTNTIGIGLHLKASINEEVLKIEPEEARELEETIEREFAHWADSTNCDLERIDNFYQLQQLAFLNALLSGDSFALMTTTKRVGSVYDLRIQTLEADRVSTPDNERVNPLFCEGVEKNKAGEVVAYYVSKFHPLSFADREPREWVRVLAYGEKTGRRNILHIMNRERIGQVRGVPFLAPVIDTIKQLGRYTEAEVLAAVINGLFTVFIEKESASDDVPFGESIPEEMQVDQEDENSIELAPGAVIDLGEGEKANMVNPGRPNPNFDPFVIAVLKQIGAALEIPYEILIMAFSSNYSASRAAILEFFKVVKMYRAWFVADFCQPIYEEWLSEAVAKGRIKAPGFFTDPIIKDAYCSAEWTGPSAGQLDPTKEVEAAEKRVQGGYSTREREARELTGTDFYKNIKQRKREEELLKEVTGGAKTDTQTVENINGREESDTENNPDNDGGQTEEETEE</sequence>
<reference evidence="2 3" key="1">
    <citation type="submission" date="2018-08" db="EMBL/GenBank/DDBJ databases">
        <title>A genome reference for cultivated species of the human gut microbiota.</title>
        <authorList>
            <person name="Zou Y."/>
            <person name="Xue W."/>
            <person name="Luo G."/>
        </authorList>
    </citation>
    <scope>NUCLEOTIDE SEQUENCE [LARGE SCALE GENOMIC DNA]</scope>
    <source>
        <strain evidence="2 3">AM16-11</strain>
    </source>
</reference>
<dbReference type="EMBL" id="QRKN01000001">
    <property type="protein sequence ID" value="RHI25864.1"/>
    <property type="molecule type" value="Genomic_DNA"/>
</dbReference>
<organism evidence="2 3">
    <name type="scientific">Agathobacter rectalis</name>
    <dbReference type="NCBI Taxonomy" id="39491"/>
    <lineage>
        <taxon>Bacteria</taxon>
        <taxon>Bacillati</taxon>
        <taxon>Bacillota</taxon>
        <taxon>Clostridia</taxon>
        <taxon>Lachnospirales</taxon>
        <taxon>Lachnospiraceae</taxon>
        <taxon>Agathobacter</taxon>
    </lineage>
</organism>
<dbReference type="AlphaFoldDB" id="A0A414ZRM4"/>
<dbReference type="GO" id="GO:0019068">
    <property type="term" value="P:virion assembly"/>
    <property type="evidence" value="ECO:0007669"/>
    <property type="project" value="InterPro"/>
</dbReference>
<dbReference type="GO" id="GO:0005198">
    <property type="term" value="F:structural molecule activity"/>
    <property type="evidence" value="ECO:0007669"/>
    <property type="project" value="InterPro"/>
</dbReference>
<dbReference type="Proteomes" id="UP000285865">
    <property type="component" value="Unassembled WGS sequence"/>
</dbReference>
<feature type="compositionally biased region" description="Acidic residues" evidence="1">
    <location>
        <begin position="495"/>
        <end position="514"/>
    </location>
</feature>
<evidence type="ECO:0000313" key="3">
    <source>
        <dbReference type="Proteomes" id="UP000285865"/>
    </source>
</evidence>